<feature type="compositionally biased region" description="Low complexity" evidence="4">
    <location>
        <begin position="733"/>
        <end position="749"/>
    </location>
</feature>
<dbReference type="PROSITE" id="PS00018">
    <property type="entry name" value="EF_HAND_1"/>
    <property type="match status" value="2"/>
</dbReference>
<protein>
    <recommendedName>
        <fullName evidence="5">EF-hand domain-containing protein</fullName>
    </recommendedName>
</protein>
<evidence type="ECO:0000256" key="1">
    <source>
        <dbReference type="ARBA" id="ARBA00022723"/>
    </source>
</evidence>
<feature type="compositionally biased region" description="Polar residues" evidence="4">
    <location>
        <begin position="156"/>
        <end position="168"/>
    </location>
</feature>
<gene>
    <name evidence="6" type="primary">Contig19357.g20523</name>
    <name evidence="6" type="ORF">STYLEM_12422</name>
</gene>
<feature type="region of interest" description="Disordered" evidence="4">
    <location>
        <begin position="568"/>
        <end position="592"/>
    </location>
</feature>
<keyword evidence="1" id="KW-0479">Metal-binding</keyword>
<sequence length="1209" mass="141443">MNYRFIRMPKEQISIRRQTALIQGNIIKNHQRFINENNSGMHEFDTLSNINEDQFRATQQKLKISQRARNSKLKLHGSLFDKPSTANTSYRIEKRGLFRNEEFSNNLGTPKYQSNVNSNDRQSNNLSSFNKTMNYDDIKNSNLSGSQRLSKRRKQITNQIRTENTSPQIGDGSHRNQQPLNSQNYFGNSVIINDTYQQIQRSLLIDKKILNDLGERLVVPPFKNNKNRNLNVKKPHLLNSKPTIESKQFQINTSRVTYPDSTLETQANTARQLRINDKRKESVDTVIDKDVVKQNSYWHLQSTMELKNKLKDLKSSFNGLPSNQNYEIDLNHLYQTVADEKQEIPFTKDKQSQINHSCFMMEEKNKILEASQKEQHQNFNEKIQDCTNVYRQILRAANDLSGRKDLVKQMSVFWKSLVLLLDILVYREIQQFDQVQVEIKNEITQKIEIIKQDFSTEIEKYKKDIGERDFEIRKLENMIDKYRLDVDHLQGLLKERDYDLQKLQDPYSLMELKCLMGDLQMHIEGVQTVKNQQFREMKNFVNLLDNYEKDYKQKQQLQRLKITLPKRKLKKTTQGTSQLDHQQTSPNQQSNNVIIRVQKQSVTNKYSSNNVTPTKGENSFDSFKQMISEDDELTPTHINKVQYKEQTLDLHDLWQRNLDVLNEQKMCLAQLKELKSQNIAQDDKLLESTVTSYLDKQKAYQHVSSLAQKEKKEQQTQTDKINFPRNSSDQNMSPSKSKTFFKKPTFSPQKSKFGGQSEFIVGVVSERINQLAKKFMNKNPIMEIIKQGIMNTKNNQGGQQQQQQQDTKQMTEQNIIKILDDAMESKVKADLDIEKLTFEERDYQIFSVYLYDSLLMQYGLKTIANKNIIQMNNGLKLFTGTPFGSLIMRILGLQEPFMLKDQVSIVVRSHLFFKEVQSDWVKRMSLKGTDKIPEDTLSNMRNGGECNIFDLIDELRVAFKDDRELNDRILSTLKPDNYKALDQKDKNKVKKFQIEFSILKITTRIAKLGKDLKYIYDTLDKDKSGSLEPNELLFGLKNNFNVILSYDENQALTKYLDEDGSGDVDFSEFVKKINLGELQQKINQYTISKVSFIDLMLKEWDYYLNREKNKIIDLFKEYDDNGDGVLVLDEFETLIKIIEPTIKKKKVLNLFKQTLEKFEENQNEDDALSPDAFCNMVQYNKLGGFGKEFFNEYFRSKAQSNTKVKKSAR</sequence>
<dbReference type="InParanoid" id="A0A078AQ60"/>
<evidence type="ECO:0000313" key="7">
    <source>
        <dbReference type="Proteomes" id="UP000039865"/>
    </source>
</evidence>
<feature type="domain" description="EF-hand" evidence="5">
    <location>
        <begin position="1007"/>
        <end position="1042"/>
    </location>
</feature>
<dbReference type="PANTHER" id="PTHR45942">
    <property type="entry name" value="PROTEIN PHOSPATASE 3 REGULATORY SUBUNIT B ALPHA ISOFORM TYPE 1"/>
    <property type="match status" value="1"/>
</dbReference>
<dbReference type="OrthoDB" id="194918at2759"/>
<evidence type="ECO:0000256" key="2">
    <source>
        <dbReference type="ARBA" id="ARBA00022737"/>
    </source>
</evidence>
<feature type="region of interest" description="Disordered" evidence="4">
    <location>
        <begin position="705"/>
        <end position="749"/>
    </location>
</feature>
<evidence type="ECO:0000256" key="4">
    <source>
        <dbReference type="SAM" id="MobiDB-lite"/>
    </source>
</evidence>
<name>A0A078AQ60_STYLE</name>
<dbReference type="Proteomes" id="UP000039865">
    <property type="component" value="Unassembled WGS sequence"/>
</dbReference>
<dbReference type="AlphaFoldDB" id="A0A078AQ60"/>
<dbReference type="Gene3D" id="1.10.238.10">
    <property type="entry name" value="EF-hand"/>
    <property type="match status" value="2"/>
</dbReference>
<dbReference type="InterPro" id="IPR011992">
    <property type="entry name" value="EF-hand-dom_pair"/>
</dbReference>
<dbReference type="EMBL" id="CCKQ01011803">
    <property type="protein sequence ID" value="CDW83377.1"/>
    <property type="molecule type" value="Genomic_DNA"/>
</dbReference>
<feature type="compositionally biased region" description="Polar residues" evidence="4">
    <location>
        <begin position="572"/>
        <end position="592"/>
    </location>
</feature>
<keyword evidence="2" id="KW-0677">Repeat</keyword>
<keyword evidence="3" id="KW-0106">Calcium</keyword>
<keyword evidence="7" id="KW-1185">Reference proteome</keyword>
<feature type="domain" description="EF-hand" evidence="5">
    <location>
        <begin position="1106"/>
        <end position="1141"/>
    </location>
</feature>
<evidence type="ECO:0000259" key="5">
    <source>
        <dbReference type="PROSITE" id="PS50222"/>
    </source>
</evidence>
<proteinExistence type="predicted"/>
<organism evidence="6 7">
    <name type="scientific">Stylonychia lemnae</name>
    <name type="common">Ciliate</name>
    <dbReference type="NCBI Taxonomy" id="5949"/>
    <lineage>
        <taxon>Eukaryota</taxon>
        <taxon>Sar</taxon>
        <taxon>Alveolata</taxon>
        <taxon>Ciliophora</taxon>
        <taxon>Intramacronucleata</taxon>
        <taxon>Spirotrichea</taxon>
        <taxon>Stichotrichia</taxon>
        <taxon>Sporadotrichida</taxon>
        <taxon>Oxytrichidae</taxon>
        <taxon>Stylonychinae</taxon>
        <taxon>Stylonychia</taxon>
    </lineage>
</organism>
<accession>A0A078AQ60</accession>
<feature type="compositionally biased region" description="Polar residues" evidence="4">
    <location>
        <begin position="103"/>
        <end position="133"/>
    </location>
</feature>
<dbReference type="InterPro" id="IPR018247">
    <property type="entry name" value="EF_Hand_1_Ca_BS"/>
</dbReference>
<dbReference type="SUPFAM" id="SSF47473">
    <property type="entry name" value="EF-hand"/>
    <property type="match status" value="1"/>
</dbReference>
<dbReference type="PROSITE" id="PS50222">
    <property type="entry name" value="EF_HAND_2"/>
    <property type="match status" value="2"/>
</dbReference>
<feature type="region of interest" description="Disordered" evidence="4">
    <location>
        <begin position="103"/>
        <end position="182"/>
    </location>
</feature>
<dbReference type="InterPro" id="IPR002048">
    <property type="entry name" value="EF_hand_dom"/>
</dbReference>
<evidence type="ECO:0000313" key="6">
    <source>
        <dbReference type="EMBL" id="CDW83377.1"/>
    </source>
</evidence>
<dbReference type="GO" id="GO:0005509">
    <property type="term" value="F:calcium ion binding"/>
    <property type="evidence" value="ECO:0007669"/>
    <property type="project" value="InterPro"/>
</dbReference>
<reference evidence="6 7" key="1">
    <citation type="submission" date="2014-06" db="EMBL/GenBank/DDBJ databases">
        <authorList>
            <person name="Swart Estienne"/>
        </authorList>
    </citation>
    <scope>NUCLEOTIDE SEQUENCE [LARGE SCALE GENOMIC DNA]</scope>
    <source>
        <strain evidence="6 7">130c</strain>
    </source>
</reference>
<dbReference type="SMART" id="SM00054">
    <property type="entry name" value="EFh"/>
    <property type="match status" value="3"/>
</dbReference>
<evidence type="ECO:0000256" key="3">
    <source>
        <dbReference type="ARBA" id="ARBA00022837"/>
    </source>
</evidence>